<reference evidence="3 4" key="1">
    <citation type="journal article" date="2019" name="Int. J. Syst. Evol. Microbiol.">
        <title>The Global Catalogue of Microorganisms (GCM) 10K type strain sequencing project: providing services to taxonomists for standard genome sequencing and annotation.</title>
        <authorList>
            <consortium name="The Broad Institute Genomics Platform"/>
            <consortium name="The Broad Institute Genome Sequencing Center for Infectious Disease"/>
            <person name="Wu L."/>
            <person name="Ma J."/>
        </authorList>
    </citation>
    <scope>NUCLEOTIDE SEQUENCE [LARGE SCALE GENOMIC DNA]</scope>
    <source>
        <strain evidence="3 4">JCM 9383</strain>
    </source>
</reference>
<dbReference type="Gene3D" id="2.140.10.10">
    <property type="entry name" value="Quinoprotein alcohol dehydrogenase-like superfamily"/>
    <property type="match status" value="1"/>
</dbReference>
<keyword evidence="2" id="KW-0732">Signal</keyword>
<evidence type="ECO:0000256" key="2">
    <source>
        <dbReference type="SAM" id="SignalP"/>
    </source>
</evidence>
<dbReference type="InterPro" id="IPR011044">
    <property type="entry name" value="Quino_amine_DH_bsu"/>
</dbReference>
<name>A0ABN3VH03_9PSEU</name>
<dbReference type="EMBL" id="BAAAUX010000019">
    <property type="protein sequence ID" value="GAA2804461.1"/>
    <property type="molecule type" value="Genomic_DNA"/>
</dbReference>
<feature type="signal peptide" evidence="2">
    <location>
        <begin position="1"/>
        <end position="28"/>
    </location>
</feature>
<evidence type="ECO:0000256" key="1">
    <source>
        <dbReference type="SAM" id="MobiDB-lite"/>
    </source>
</evidence>
<dbReference type="SUPFAM" id="SSF50969">
    <property type="entry name" value="YVTN repeat-like/Quinoprotein amine dehydrogenase"/>
    <property type="match status" value="1"/>
</dbReference>
<proteinExistence type="predicted"/>
<gene>
    <name evidence="3" type="ORF">GCM10010470_44550</name>
</gene>
<keyword evidence="3" id="KW-0449">Lipoprotein</keyword>
<dbReference type="PROSITE" id="PS51257">
    <property type="entry name" value="PROKAR_LIPOPROTEIN"/>
    <property type="match status" value="1"/>
</dbReference>
<feature type="compositionally biased region" description="Basic and acidic residues" evidence="1">
    <location>
        <begin position="257"/>
        <end position="271"/>
    </location>
</feature>
<feature type="region of interest" description="Disordered" evidence="1">
    <location>
        <begin position="250"/>
        <end position="275"/>
    </location>
</feature>
<comment type="caution">
    <text evidence="3">The sequence shown here is derived from an EMBL/GenBank/DDBJ whole genome shotgun (WGS) entry which is preliminary data.</text>
</comment>
<accession>A0ABN3VH03</accession>
<dbReference type="Proteomes" id="UP001500979">
    <property type="component" value="Unassembled WGS sequence"/>
</dbReference>
<keyword evidence="4" id="KW-1185">Reference proteome</keyword>
<feature type="chain" id="PRO_5046573222" evidence="2">
    <location>
        <begin position="29"/>
        <end position="395"/>
    </location>
</feature>
<evidence type="ECO:0000313" key="4">
    <source>
        <dbReference type="Proteomes" id="UP001500979"/>
    </source>
</evidence>
<evidence type="ECO:0000313" key="3">
    <source>
        <dbReference type="EMBL" id="GAA2804461.1"/>
    </source>
</evidence>
<sequence length="395" mass="40869">MIVNRRKKSVVIAGWSVAAMVLAGCAQAPPPPAEEVPHGYVEGAEEAAEAQSRLVVTDADSGAVRVLDLITGDVTEAGHAHGVEEIAGDGRFAYLASGPEVRIVDSGSWMVDHGDHVHYYRAAVREVGAIAGTGPVRAHSDPAVVAVSFADGTASLLDRAKLDAGTITETGKIRDVARGAAVMPHDGHVLVPVEAGAVQVRSRDGGPVTTIDQPCPGPAGSAVTRRGVVFGCADGALLVSSKDGVFSGEKIPYPRPVSEHERAREFDHRPGSDTLAAKAGENGVWSLDVAHRAWTFVPTGPVLAANAVGAGGPVLALTADGALHAFDSETGQETAVVPLLSNPGAAPAIEIDTSRAYVNDATAGVVHEIDYNDNLRRARTFELGGRIAHMVETGR</sequence>
<organism evidence="3 4">
    <name type="scientific">Saccharopolyspora taberi</name>
    <dbReference type="NCBI Taxonomy" id="60895"/>
    <lineage>
        <taxon>Bacteria</taxon>
        <taxon>Bacillati</taxon>
        <taxon>Actinomycetota</taxon>
        <taxon>Actinomycetes</taxon>
        <taxon>Pseudonocardiales</taxon>
        <taxon>Pseudonocardiaceae</taxon>
        <taxon>Saccharopolyspora</taxon>
    </lineage>
</organism>
<protein>
    <submittedName>
        <fullName evidence="3">Lipoprotein</fullName>
    </submittedName>
</protein>